<dbReference type="InterPro" id="IPR000601">
    <property type="entry name" value="PKD_dom"/>
</dbReference>
<dbReference type="AlphaFoldDB" id="C6VZ01"/>
<dbReference type="KEGG" id="dfe:Dfer_4003"/>
<dbReference type="Pfam" id="PF13585">
    <property type="entry name" value="CHU_C"/>
    <property type="match status" value="1"/>
</dbReference>
<sequence>MKHKLLILFLLGIFSLFKQEVSGQGSSARTGATQSFCGTTGAFTVTPEVGCAPMKVDIESQMTNGVNVTYSYDFDRNSNNPPAPADRSYALTHTYNTPGTYTILQYGSAGGTGFSECKEVTVKETRGPKAELIACSSGKVRVTLGDDAITKAYDAVTINWGDGKSENVNLKTSTAAFFEHTYAAAGNIPAITLKGSYANSTCAAEVNATTLTAGAPQSLAAIRIRSVEMPANGDAKVIYDGMEGIETKVYIALGNGDFIFTNKTGQTGGAQSVTVPLLDPKLVYRFQLWSTDICGNVVKSPIVSSIAIKQGGLSLDEIISMEWENETNTDGLVEYQLKRDGAVIFTTPDKRSYEDTGVKCGNTYQYEIVAIIENDVRSYSAPISLEPKTSAPGDITNAVVTVKDNNTIGTKVELSGEGLTSAYNLIVERALLGSGSFEVVSPANNQSLQWDDANVSTSQNSYCYRFQYENACKMKSPSFSAPVCSILLTTRTPDIVWNGEAPFLSAVGTYDLQQVDEGGSLINVISKGTSTNHTLDLASQSDFGYRVEAKSADGNFTSLSNLLNFRSEAIILVPDAFTPNGDAYNERFEVKAYFVKEFSMSIFSRWGEVIYHTKDITEGWDGNFKTGEAPGGYYLYKIEATNATGQTVVKNGSFMLIR</sequence>
<proteinExistence type="predicted"/>
<name>C6VZ01_DYAFD</name>
<dbReference type="EMBL" id="CP001619">
    <property type="protein sequence ID" value="ACT95207.1"/>
    <property type="molecule type" value="Genomic_DNA"/>
</dbReference>
<gene>
    <name evidence="3" type="ordered locus">Dfer_4003</name>
</gene>
<evidence type="ECO:0000313" key="4">
    <source>
        <dbReference type="Proteomes" id="UP000002011"/>
    </source>
</evidence>
<evidence type="ECO:0000256" key="1">
    <source>
        <dbReference type="SAM" id="SignalP"/>
    </source>
</evidence>
<dbReference type="Proteomes" id="UP000002011">
    <property type="component" value="Chromosome"/>
</dbReference>
<organism evidence="3 4">
    <name type="scientific">Dyadobacter fermentans (strain ATCC 700827 / DSM 18053 / CIP 107007 / KCTC 52180 / NS114)</name>
    <dbReference type="NCBI Taxonomy" id="471854"/>
    <lineage>
        <taxon>Bacteria</taxon>
        <taxon>Pseudomonadati</taxon>
        <taxon>Bacteroidota</taxon>
        <taxon>Cytophagia</taxon>
        <taxon>Cytophagales</taxon>
        <taxon>Spirosomataceae</taxon>
        <taxon>Dyadobacter</taxon>
    </lineage>
</organism>
<dbReference type="STRING" id="471854.Dfer_4003"/>
<keyword evidence="1" id="KW-0732">Signal</keyword>
<keyword evidence="4" id="KW-1185">Reference proteome</keyword>
<dbReference type="NCBIfam" id="TIGR04131">
    <property type="entry name" value="Bac_Flav_CTERM"/>
    <property type="match status" value="1"/>
</dbReference>
<feature type="chain" id="PRO_5002972138" description="PKD domain-containing protein" evidence="1">
    <location>
        <begin position="19"/>
        <end position="658"/>
    </location>
</feature>
<dbReference type="RefSeq" id="WP_015813450.1">
    <property type="nucleotide sequence ID" value="NC_013037.1"/>
</dbReference>
<evidence type="ECO:0000259" key="2">
    <source>
        <dbReference type="PROSITE" id="PS50093"/>
    </source>
</evidence>
<feature type="signal peptide" evidence="1">
    <location>
        <begin position="1"/>
        <end position="18"/>
    </location>
</feature>
<dbReference type="PROSITE" id="PS50093">
    <property type="entry name" value="PKD"/>
    <property type="match status" value="1"/>
</dbReference>
<dbReference type="InterPro" id="IPR026341">
    <property type="entry name" value="T9SS_type_B"/>
</dbReference>
<dbReference type="Gene3D" id="2.60.40.10">
    <property type="entry name" value="Immunoglobulins"/>
    <property type="match status" value="2"/>
</dbReference>
<dbReference type="eggNOG" id="COG3291">
    <property type="taxonomic scope" value="Bacteria"/>
</dbReference>
<feature type="domain" description="PKD" evidence="2">
    <location>
        <begin position="39"/>
        <end position="103"/>
    </location>
</feature>
<evidence type="ECO:0000313" key="3">
    <source>
        <dbReference type="EMBL" id="ACT95207.1"/>
    </source>
</evidence>
<reference evidence="3 4" key="1">
    <citation type="journal article" date="2009" name="Stand. Genomic Sci.">
        <title>Complete genome sequence of Dyadobacter fermentans type strain (NS114).</title>
        <authorList>
            <person name="Lang E."/>
            <person name="Lapidus A."/>
            <person name="Chertkov O."/>
            <person name="Brettin T."/>
            <person name="Detter J.C."/>
            <person name="Han C."/>
            <person name="Copeland A."/>
            <person name="Glavina Del Rio T."/>
            <person name="Nolan M."/>
            <person name="Chen F."/>
            <person name="Lucas S."/>
            <person name="Tice H."/>
            <person name="Cheng J.F."/>
            <person name="Land M."/>
            <person name="Hauser L."/>
            <person name="Chang Y.J."/>
            <person name="Jeffries C.D."/>
            <person name="Kopitz M."/>
            <person name="Bruce D."/>
            <person name="Goodwin L."/>
            <person name="Pitluck S."/>
            <person name="Ovchinnikova G."/>
            <person name="Pati A."/>
            <person name="Ivanova N."/>
            <person name="Mavrommatis K."/>
            <person name="Chen A."/>
            <person name="Palaniappan K."/>
            <person name="Chain P."/>
            <person name="Bristow J."/>
            <person name="Eisen J.A."/>
            <person name="Markowitz V."/>
            <person name="Hugenholtz P."/>
            <person name="Goker M."/>
            <person name="Rohde M."/>
            <person name="Kyrpides N.C."/>
            <person name="Klenk H.P."/>
        </authorList>
    </citation>
    <scope>NUCLEOTIDE SEQUENCE [LARGE SCALE GENOMIC DNA]</scope>
    <source>
        <strain evidence="4">ATCC 700827 / DSM 18053 / CIP 107007 / KCTC 52180 / NS114</strain>
    </source>
</reference>
<accession>C6VZ01</accession>
<dbReference type="HOGENOM" id="CLU_402124_0_0_10"/>
<dbReference type="InterPro" id="IPR013783">
    <property type="entry name" value="Ig-like_fold"/>
</dbReference>
<dbReference type="InterPro" id="IPR035986">
    <property type="entry name" value="PKD_dom_sf"/>
</dbReference>
<dbReference type="SUPFAM" id="SSF49299">
    <property type="entry name" value="PKD domain"/>
    <property type="match status" value="1"/>
</dbReference>
<protein>
    <recommendedName>
        <fullName evidence="2">PKD domain-containing protein</fullName>
    </recommendedName>
</protein>